<name>A0ACD6AJQ9_AVESA</name>
<keyword evidence="2" id="KW-1185">Reference proteome</keyword>
<dbReference type="EnsemblPlants" id="AVESA.00010b.r2.UnG1435770.1">
    <property type="protein sequence ID" value="AVESA.00010b.r2.UnG1435770.1.CDS"/>
    <property type="gene ID" value="AVESA.00010b.r2.UnG1435770"/>
</dbReference>
<proteinExistence type="predicted"/>
<protein>
    <submittedName>
        <fullName evidence="1">Uncharacterized protein</fullName>
    </submittedName>
</protein>
<dbReference type="Proteomes" id="UP001732700">
    <property type="component" value="Unassembled WGS sequence"/>
</dbReference>
<sequence length="598" mass="65567">MMPAGFGLTCDTTSGHAPPQLYVGTRGFFRVTDFDISASTVRVAHSGPILNISSHGPAFYFEGEGTMDGSEPRIFERREAPFSLSPRNELILMGCNANATVYEDDGDAMAISGCTSFCPDHMRGSWVAKAMRSCYGMGCCRSPVSVSTNGMLPSVVGYSQIEENRPMDDGYVLIAEAGWFDDQHHQRNYSSDKSWWSVAAQHVPMLLQWEVLPLPGLPKPDARSHPSCTQEVTQKLCKSVHSYCSPGNRGYTCHCEQSYDGNPYSPDDDRCKGGHGKHLTTEKGNNRLCGNVRVPYPFWIEQGSSRDEPSSSSSYMMPAGFGLTCDTTSGHAPPQLYVGTRGFFRVTDFDISASTVRVAHSGPILNISSHGPAFYFEGEGTMDGSEPRIFERREAPFSLSPRNELILMGCNANATVYEDDGDAMAISGCTSFCPDHMRGSWVAKAMRSCYGMGCCRSPVSVSTNGMLPSVVGYSQIEENRPMDDGYVLIAEAGWFDDQHHQRNYSSDKSWWSVAAQHVPMLLQWEVLPLPGLPKPDARSHPSCTQEVTQKLCKSVHSYCSPGNRGYTCHCEQSYDGNPYSPDDDGCKGGHGKHLTTGE</sequence>
<evidence type="ECO:0000313" key="2">
    <source>
        <dbReference type="Proteomes" id="UP001732700"/>
    </source>
</evidence>
<accession>A0ACD6AJQ9</accession>
<evidence type="ECO:0000313" key="1">
    <source>
        <dbReference type="EnsemblPlants" id="AVESA.00010b.r2.UnG1435770.1.CDS"/>
    </source>
</evidence>
<organism evidence="1 2">
    <name type="scientific">Avena sativa</name>
    <name type="common">Oat</name>
    <dbReference type="NCBI Taxonomy" id="4498"/>
    <lineage>
        <taxon>Eukaryota</taxon>
        <taxon>Viridiplantae</taxon>
        <taxon>Streptophyta</taxon>
        <taxon>Embryophyta</taxon>
        <taxon>Tracheophyta</taxon>
        <taxon>Spermatophyta</taxon>
        <taxon>Magnoliopsida</taxon>
        <taxon>Liliopsida</taxon>
        <taxon>Poales</taxon>
        <taxon>Poaceae</taxon>
        <taxon>BOP clade</taxon>
        <taxon>Pooideae</taxon>
        <taxon>Poodae</taxon>
        <taxon>Poeae</taxon>
        <taxon>Poeae Chloroplast Group 1 (Aveneae type)</taxon>
        <taxon>Aveninae</taxon>
        <taxon>Avena</taxon>
    </lineage>
</organism>
<reference evidence="1" key="1">
    <citation type="submission" date="2025-09" db="UniProtKB">
        <authorList>
            <consortium name="EnsemblPlants"/>
        </authorList>
    </citation>
    <scope>IDENTIFICATION</scope>
</reference>